<dbReference type="FunFam" id="3.40.1010.10:FF:000001">
    <property type="entry name" value="Siroheme synthase"/>
    <property type="match status" value="1"/>
</dbReference>
<name>A0A810L852_9ACTN</name>
<dbReference type="Gene3D" id="3.30.950.10">
    <property type="entry name" value="Methyltransferase, Cobalt-precorrin-4 Transmethylase, Domain 2"/>
    <property type="match status" value="1"/>
</dbReference>
<dbReference type="InterPro" id="IPR006367">
    <property type="entry name" value="Sirohaem_synthase_N"/>
</dbReference>
<accession>A0A810L852</accession>
<keyword evidence="2" id="KW-0169">Cobalamin biosynthesis</keyword>
<organism evidence="15 16">
    <name type="scientific">Actinocatenispora sera</name>
    <dbReference type="NCBI Taxonomy" id="390989"/>
    <lineage>
        <taxon>Bacteria</taxon>
        <taxon>Bacillati</taxon>
        <taxon>Actinomycetota</taxon>
        <taxon>Actinomycetes</taxon>
        <taxon>Micromonosporales</taxon>
        <taxon>Micromonosporaceae</taxon>
        <taxon>Actinocatenispora</taxon>
    </lineage>
</organism>
<dbReference type="PROSITE" id="PS00839">
    <property type="entry name" value="SUMT_1"/>
    <property type="match status" value="1"/>
</dbReference>
<evidence type="ECO:0000256" key="10">
    <source>
        <dbReference type="ARBA" id="ARBA00023268"/>
    </source>
</evidence>
<dbReference type="InterPro" id="IPR050161">
    <property type="entry name" value="Siro_Cobalamin_biosynth"/>
</dbReference>
<comment type="pathway">
    <text evidence="1">Porphyrin-containing compound metabolism; siroheme biosynthesis; sirohydrochlorin from precorrin-2: step 1/1.</text>
</comment>
<feature type="domain" description="Tetrapyrrole methylase" evidence="14">
    <location>
        <begin position="179"/>
        <end position="390"/>
    </location>
</feature>
<keyword evidence="16" id="KW-1185">Reference proteome</keyword>
<evidence type="ECO:0000256" key="1">
    <source>
        <dbReference type="ARBA" id="ARBA00005010"/>
    </source>
</evidence>
<dbReference type="PANTHER" id="PTHR45790">
    <property type="entry name" value="SIROHEME SYNTHASE-RELATED"/>
    <property type="match status" value="1"/>
</dbReference>
<evidence type="ECO:0000256" key="4">
    <source>
        <dbReference type="ARBA" id="ARBA00022679"/>
    </source>
</evidence>
<dbReference type="InterPro" id="IPR003043">
    <property type="entry name" value="Uropor_MeTrfase_CS"/>
</dbReference>
<feature type="active site" description="Proton acceptor" evidence="12">
    <location>
        <position position="209"/>
    </location>
</feature>
<keyword evidence="8" id="KW-0456">Lyase</keyword>
<dbReference type="InterPro" id="IPR012409">
    <property type="entry name" value="Sirohaem_synth"/>
</dbReference>
<dbReference type="Gene3D" id="3.40.50.720">
    <property type="entry name" value="NAD(P)-binding Rossmann-like Domain"/>
    <property type="match status" value="1"/>
</dbReference>
<dbReference type="Pfam" id="PF00590">
    <property type="entry name" value="TP_methylase"/>
    <property type="match status" value="1"/>
</dbReference>
<dbReference type="SUPFAM" id="SSF51735">
    <property type="entry name" value="NAD(P)-binding Rossmann-fold domains"/>
    <property type="match status" value="1"/>
</dbReference>
<keyword evidence="6" id="KW-0560">Oxidoreductase</keyword>
<evidence type="ECO:0000313" key="15">
    <source>
        <dbReference type="EMBL" id="BCJ31417.1"/>
    </source>
</evidence>
<feature type="region of interest" description="Disordered" evidence="13">
    <location>
        <begin position="151"/>
        <end position="172"/>
    </location>
</feature>
<dbReference type="EMBL" id="AP023354">
    <property type="protein sequence ID" value="BCJ31417.1"/>
    <property type="molecule type" value="Genomic_DNA"/>
</dbReference>
<dbReference type="InterPro" id="IPR014776">
    <property type="entry name" value="4pyrrole_Mease_sub2"/>
</dbReference>
<dbReference type="GO" id="GO:0051287">
    <property type="term" value="F:NAD binding"/>
    <property type="evidence" value="ECO:0007669"/>
    <property type="project" value="InterPro"/>
</dbReference>
<dbReference type="AlphaFoldDB" id="A0A810L852"/>
<dbReference type="OrthoDB" id="9815856at2"/>
<feature type="active site" description="Proton donor" evidence="12">
    <location>
        <position position="231"/>
    </location>
</feature>
<dbReference type="GO" id="GO:0004851">
    <property type="term" value="F:uroporphyrin-III C-methyltransferase activity"/>
    <property type="evidence" value="ECO:0007669"/>
    <property type="project" value="InterPro"/>
</dbReference>
<evidence type="ECO:0000256" key="8">
    <source>
        <dbReference type="ARBA" id="ARBA00023239"/>
    </source>
</evidence>
<sequence>MSELYPLGLRLAGRPVLVVGGGAVAQRRIPALLAADAVVTLVAPAATPALDERASLGEIHWQQRAFTPSDVDGQWLVLAATDDPAANAAVSDAASQRRVFCVRADDAAAASAWTPTVTGADELTVAVWGGGDPRRSVRLREAIAAGLADGSLDSPRFRHPEPSPAGRLVPASPRPVPGVALVGAGPGDPELITVRGRRLLSRANVVVVDRLAPQLLLDGLRGDVEVIDAAKIPRGRQLAQESINEVLVERALAGRFVVRLKGGDPFVFGRGGEEAAACLAAGVPVTVVPGVSSAIAVPGLAGIPVTHRGLTHELVVCSGHLPPEHPGSLVDWAALARLRGTVVLLMAVANLASIAARLIELGRAGGTPAAVVERGGTPQQRTVRATLATIAAAADRQGIGAPAVVVIGPVVDAIGAG</sequence>
<evidence type="ECO:0000313" key="16">
    <source>
        <dbReference type="Proteomes" id="UP000680750"/>
    </source>
</evidence>
<dbReference type="KEGG" id="aser:Asera_55250"/>
<evidence type="ECO:0000259" key="14">
    <source>
        <dbReference type="Pfam" id="PF00590"/>
    </source>
</evidence>
<dbReference type="InterPro" id="IPR000878">
    <property type="entry name" value="4pyrrol_Mease"/>
</dbReference>
<evidence type="ECO:0000256" key="11">
    <source>
        <dbReference type="ARBA" id="ARBA00047561"/>
    </source>
</evidence>
<keyword evidence="4" id="KW-0808">Transferase</keyword>
<dbReference type="NCBIfam" id="NF004790">
    <property type="entry name" value="PRK06136.1"/>
    <property type="match status" value="1"/>
</dbReference>
<dbReference type="GO" id="GO:0009236">
    <property type="term" value="P:cobalamin biosynthetic process"/>
    <property type="evidence" value="ECO:0007669"/>
    <property type="project" value="UniProtKB-KW"/>
</dbReference>
<keyword evidence="9" id="KW-0627">Porphyrin biosynthesis</keyword>
<evidence type="ECO:0000256" key="2">
    <source>
        <dbReference type="ARBA" id="ARBA00022573"/>
    </source>
</evidence>
<dbReference type="GO" id="GO:0051266">
    <property type="term" value="F:sirohydrochlorin ferrochelatase activity"/>
    <property type="evidence" value="ECO:0007669"/>
    <property type="project" value="InterPro"/>
</dbReference>
<evidence type="ECO:0000256" key="12">
    <source>
        <dbReference type="PIRSR" id="PIRSR036426-1"/>
    </source>
</evidence>
<dbReference type="PANTHER" id="PTHR45790:SF3">
    <property type="entry name" value="S-ADENOSYL-L-METHIONINE-DEPENDENT UROPORPHYRINOGEN III METHYLTRANSFERASE, CHLOROPLASTIC"/>
    <property type="match status" value="1"/>
</dbReference>
<dbReference type="Gene3D" id="3.40.1010.10">
    <property type="entry name" value="Cobalt-precorrin-4 Transmethylase, Domain 1"/>
    <property type="match status" value="1"/>
</dbReference>
<dbReference type="PIRSF" id="PIRSF036426">
    <property type="entry name" value="Sirohaem_synth"/>
    <property type="match status" value="1"/>
</dbReference>
<dbReference type="NCBIfam" id="TIGR01470">
    <property type="entry name" value="cysG_Nterm"/>
    <property type="match status" value="1"/>
</dbReference>
<evidence type="ECO:0000256" key="7">
    <source>
        <dbReference type="ARBA" id="ARBA00023027"/>
    </source>
</evidence>
<keyword evidence="3" id="KW-0489">Methyltransferase</keyword>
<dbReference type="GO" id="GO:0032259">
    <property type="term" value="P:methylation"/>
    <property type="evidence" value="ECO:0007669"/>
    <property type="project" value="UniProtKB-KW"/>
</dbReference>
<dbReference type="InterPro" id="IPR036291">
    <property type="entry name" value="NAD(P)-bd_dom_sf"/>
</dbReference>
<dbReference type="RefSeq" id="WP_030444289.1">
    <property type="nucleotide sequence ID" value="NZ_AP023354.1"/>
</dbReference>
<dbReference type="Proteomes" id="UP000680750">
    <property type="component" value="Chromosome"/>
</dbReference>
<keyword evidence="7" id="KW-0520">NAD</keyword>
<reference evidence="15" key="1">
    <citation type="submission" date="2020-08" db="EMBL/GenBank/DDBJ databases">
        <title>Whole genome shotgun sequence of Actinocatenispora sera NBRC 101916.</title>
        <authorList>
            <person name="Komaki H."/>
            <person name="Tamura T."/>
        </authorList>
    </citation>
    <scope>NUCLEOTIDE SEQUENCE</scope>
    <source>
        <strain evidence="15">NBRC 101916</strain>
    </source>
</reference>
<keyword evidence="10" id="KW-0511">Multifunctional enzyme</keyword>
<dbReference type="InterPro" id="IPR006366">
    <property type="entry name" value="CobA/CysG_C"/>
</dbReference>
<dbReference type="UniPathway" id="UPA00262">
    <property type="reaction ID" value="UER00222"/>
</dbReference>
<comment type="catalytic activity">
    <reaction evidence="11">
        <text>precorrin-2 + NAD(+) = sirohydrochlorin + NADH + 2 H(+)</text>
        <dbReference type="Rhea" id="RHEA:15613"/>
        <dbReference type="ChEBI" id="CHEBI:15378"/>
        <dbReference type="ChEBI" id="CHEBI:57540"/>
        <dbReference type="ChEBI" id="CHEBI:57945"/>
        <dbReference type="ChEBI" id="CHEBI:58351"/>
        <dbReference type="ChEBI" id="CHEBI:58827"/>
        <dbReference type="EC" id="1.3.1.76"/>
    </reaction>
</comment>
<proteinExistence type="predicted"/>
<dbReference type="InterPro" id="IPR014777">
    <property type="entry name" value="4pyrrole_Mease_sub1"/>
</dbReference>
<dbReference type="GO" id="GO:0019354">
    <property type="term" value="P:siroheme biosynthetic process"/>
    <property type="evidence" value="ECO:0007669"/>
    <property type="project" value="UniProtKB-UniPathway"/>
</dbReference>
<dbReference type="GO" id="GO:0043115">
    <property type="term" value="F:precorrin-2 dehydrogenase activity"/>
    <property type="evidence" value="ECO:0007669"/>
    <property type="project" value="UniProtKB-EC"/>
</dbReference>
<dbReference type="CDD" id="cd11642">
    <property type="entry name" value="SUMT"/>
    <property type="match status" value="1"/>
</dbReference>
<evidence type="ECO:0000256" key="6">
    <source>
        <dbReference type="ARBA" id="ARBA00023002"/>
    </source>
</evidence>
<dbReference type="Pfam" id="PF13241">
    <property type="entry name" value="NAD_binding_7"/>
    <property type="match status" value="1"/>
</dbReference>
<keyword evidence="5" id="KW-0949">S-adenosyl-L-methionine</keyword>
<dbReference type="SUPFAM" id="SSF53790">
    <property type="entry name" value="Tetrapyrrole methylase"/>
    <property type="match status" value="1"/>
</dbReference>
<evidence type="ECO:0000256" key="13">
    <source>
        <dbReference type="SAM" id="MobiDB-lite"/>
    </source>
</evidence>
<protein>
    <submittedName>
        <fullName evidence="15">Uroporphyrinogen-III C-methyltransferase</fullName>
    </submittedName>
</protein>
<evidence type="ECO:0000256" key="9">
    <source>
        <dbReference type="ARBA" id="ARBA00023244"/>
    </source>
</evidence>
<evidence type="ECO:0000256" key="3">
    <source>
        <dbReference type="ARBA" id="ARBA00022603"/>
    </source>
</evidence>
<dbReference type="InterPro" id="IPR035996">
    <property type="entry name" value="4pyrrol_Methylase_sf"/>
</dbReference>
<gene>
    <name evidence="15" type="primary">cobA</name>
    <name evidence="15" type="ORF">Asera_55250</name>
</gene>
<evidence type="ECO:0000256" key="5">
    <source>
        <dbReference type="ARBA" id="ARBA00022691"/>
    </source>
</evidence>
<dbReference type="NCBIfam" id="TIGR01469">
    <property type="entry name" value="cobA_cysG_Cterm"/>
    <property type="match status" value="1"/>
</dbReference>